<dbReference type="PANTHER" id="PTHR11071:SF561">
    <property type="entry name" value="PEPTIDYL-PROLYL CIS-TRANS ISOMERASE D-RELATED"/>
    <property type="match status" value="1"/>
</dbReference>
<reference evidence="5" key="1">
    <citation type="submission" date="2025-08" db="UniProtKB">
        <authorList>
            <consortium name="RefSeq"/>
        </authorList>
    </citation>
    <scope>IDENTIFICATION</scope>
    <source>
        <tissue evidence="5">Whole organism</tissue>
    </source>
</reference>
<keyword evidence="1" id="KW-0413">Isomerase</keyword>
<dbReference type="PROSITE" id="PS50072">
    <property type="entry name" value="CSA_PPIASE_2"/>
    <property type="match status" value="1"/>
</dbReference>
<feature type="chain" id="PRO_5039753068" description="Peptidyl-prolyl cis-trans isomerase" evidence="1">
    <location>
        <begin position="18"/>
        <end position="164"/>
    </location>
</feature>
<dbReference type="GO" id="GO:0006457">
    <property type="term" value="P:protein folding"/>
    <property type="evidence" value="ECO:0007669"/>
    <property type="project" value="TreeGrafter"/>
</dbReference>
<evidence type="ECO:0000313" key="4">
    <source>
        <dbReference type="Proteomes" id="UP000504606"/>
    </source>
</evidence>
<keyword evidence="1" id="KW-0732">Signal</keyword>
<comment type="similarity">
    <text evidence="1">Belongs to the cyclophilin-type PPIase family.</text>
</comment>
<dbReference type="EC" id="5.2.1.8" evidence="1"/>
<dbReference type="OrthoDB" id="10064525at2759"/>
<proteinExistence type="inferred from homology"/>
<dbReference type="Proteomes" id="UP000504606">
    <property type="component" value="Unplaced"/>
</dbReference>
<dbReference type="KEGG" id="foc:127750846"/>
<feature type="region of interest" description="Disordered" evidence="2">
    <location>
        <begin position="140"/>
        <end position="164"/>
    </location>
</feature>
<dbReference type="RefSeq" id="XP_052129376.1">
    <property type="nucleotide sequence ID" value="XM_052273416.1"/>
</dbReference>
<comment type="catalytic activity">
    <reaction evidence="1">
        <text>[protein]-peptidylproline (omega=180) = [protein]-peptidylproline (omega=0)</text>
        <dbReference type="Rhea" id="RHEA:16237"/>
        <dbReference type="Rhea" id="RHEA-COMP:10747"/>
        <dbReference type="Rhea" id="RHEA-COMP:10748"/>
        <dbReference type="ChEBI" id="CHEBI:83833"/>
        <dbReference type="ChEBI" id="CHEBI:83834"/>
        <dbReference type="EC" id="5.2.1.8"/>
    </reaction>
</comment>
<name>A0A9C6X557_FRAOC</name>
<evidence type="ECO:0000259" key="3">
    <source>
        <dbReference type="PROSITE" id="PS50072"/>
    </source>
</evidence>
<keyword evidence="1" id="KW-0697">Rotamase</keyword>
<gene>
    <name evidence="5" type="primary">LOC127750846</name>
</gene>
<keyword evidence="4" id="KW-1185">Reference proteome</keyword>
<dbReference type="AlphaFoldDB" id="A0A9C6X557"/>
<dbReference type="PANTHER" id="PTHR11071">
    <property type="entry name" value="PEPTIDYL-PROLYL CIS-TRANS ISOMERASE"/>
    <property type="match status" value="1"/>
</dbReference>
<comment type="function">
    <text evidence="1">PPIases accelerate the folding of proteins. It catalyzes the cis-trans isomerization of proline imidic peptide bonds in oligopeptides.</text>
</comment>
<evidence type="ECO:0000313" key="5">
    <source>
        <dbReference type="RefSeq" id="XP_052129376.1"/>
    </source>
</evidence>
<dbReference type="GeneID" id="127750846"/>
<dbReference type="GO" id="GO:0016018">
    <property type="term" value="F:cyclosporin A binding"/>
    <property type="evidence" value="ECO:0007669"/>
    <property type="project" value="TreeGrafter"/>
</dbReference>
<dbReference type="InterPro" id="IPR029000">
    <property type="entry name" value="Cyclophilin-like_dom_sf"/>
</dbReference>
<dbReference type="SUPFAM" id="SSF50891">
    <property type="entry name" value="Cyclophilin-like"/>
    <property type="match status" value="1"/>
</dbReference>
<dbReference type="Pfam" id="PF00160">
    <property type="entry name" value="Pro_isomerase"/>
    <property type="match status" value="1"/>
</dbReference>
<dbReference type="InterPro" id="IPR002130">
    <property type="entry name" value="Cyclophilin-type_PPIase_dom"/>
</dbReference>
<sequence>MARVLCALALCVALAHAAEVRVTDQVFFDISIGGEDAGRIVFGLFGEVAPRTVRNFVTLASEGIGGRTYAGTPFHRVIRKFMVQGELFSGSETGYFSRVVHFFIFFPGELCIASVRAAAQLFGHPSFSFGPLMVRIDPPPRRSPARVSPAVPRRSALRAPRGLS</sequence>
<evidence type="ECO:0000256" key="1">
    <source>
        <dbReference type="RuleBase" id="RU363019"/>
    </source>
</evidence>
<feature type="compositionally biased region" description="Low complexity" evidence="2">
    <location>
        <begin position="145"/>
        <end position="154"/>
    </location>
</feature>
<protein>
    <recommendedName>
        <fullName evidence="1">Peptidyl-prolyl cis-trans isomerase</fullName>
        <shortName evidence="1">PPIase</shortName>
        <ecNumber evidence="1">5.2.1.8</ecNumber>
    </recommendedName>
</protein>
<feature type="signal peptide" evidence="1">
    <location>
        <begin position="1"/>
        <end position="17"/>
    </location>
</feature>
<dbReference type="PRINTS" id="PR00153">
    <property type="entry name" value="CSAPPISMRASE"/>
</dbReference>
<dbReference type="Gene3D" id="2.40.100.10">
    <property type="entry name" value="Cyclophilin-like"/>
    <property type="match status" value="1"/>
</dbReference>
<evidence type="ECO:0000256" key="2">
    <source>
        <dbReference type="SAM" id="MobiDB-lite"/>
    </source>
</evidence>
<dbReference type="GO" id="GO:0005737">
    <property type="term" value="C:cytoplasm"/>
    <property type="evidence" value="ECO:0007669"/>
    <property type="project" value="TreeGrafter"/>
</dbReference>
<organism evidence="4 5">
    <name type="scientific">Frankliniella occidentalis</name>
    <name type="common">Western flower thrips</name>
    <name type="synonym">Euthrips occidentalis</name>
    <dbReference type="NCBI Taxonomy" id="133901"/>
    <lineage>
        <taxon>Eukaryota</taxon>
        <taxon>Metazoa</taxon>
        <taxon>Ecdysozoa</taxon>
        <taxon>Arthropoda</taxon>
        <taxon>Hexapoda</taxon>
        <taxon>Insecta</taxon>
        <taxon>Pterygota</taxon>
        <taxon>Neoptera</taxon>
        <taxon>Paraneoptera</taxon>
        <taxon>Thysanoptera</taxon>
        <taxon>Terebrantia</taxon>
        <taxon>Thripoidea</taxon>
        <taxon>Thripidae</taxon>
        <taxon>Frankliniella</taxon>
    </lineage>
</organism>
<accession>A0A9C6X557</accession>
<feature type="domain" description="PPIase cyclophilin-type" evidence="3">
    <location>
        <begin position="27"/>
        <end position="164"/>
    </location>
</feature>
<dbReference type="GO" id="GO:0003755">
    <property type="term" value="F:peptidyl-prolyl cis-trans isomerase activity"/>
    <property type="evidence" value="ECO:0007669"/>
    <property type="project" value="UniProtKB-UniRule"/>
</dbReference>